<keyword evidence="3" id="KW-1185">Reference proteome</keyword>
<accession>A0A1R1XH70</accession>
<evidence type="ECO:0000256" key="1">
    <source>
        <dbReference type="SAM" id="Phobius"/>
    </source>
</evidence>
<keyword evidence="1" id="KW-0812">Transmembrane</keyword>
<name>A0A1R1XH70_9FUNG</name>
<dbReference type="Proteomes" id="UP000187429">
    <property type="component" value="Unassembled WGS sequence"/>
</dbReference>
<keyword evidence="1" id="KW-0472">Membrane</keyword>
<evidence type="ECO:0000313" key="3">
    <source>
        <dbReference type="Proteomes" id="UP000187429"/>
    </source>
</evidence>
<sequence>MNVLFFKTPARLRYSSCIFNGFFFLLVAGNVSLLVFTVVSLTSYLVSCNGFSKNDPPTVANINGTPIKINGYFFASLFKSTTFFPPKLFLVNIPIFSPLSPLILMHYRPNLVYQNKKKEIR</sequence>
<organism evidence="2 3">
    <name type="scientific">Smittium culicis</name>
    <dbReference type="NCBI Taxonomy" id="133412"/>
    <lineage>
        <taxon>Eukaryota</taxon>
        <taxon>Fungi</taxon>
        <taxon>Fungi incertae sedis</taxon>
        <taxon>Zoopagomycota</taxon>
        <taxon>Kickxellomycotina</taxon>
        <taxon>Harpellomycetes</taxon>
        <taxon>Harpellales</taxon>
        <taxon>Legeriomycetaceae</taxon>
        <taxon>Smittium</taxon>
    </lineage>
</organism>
<protein>
    <submittedName>
        <fullName evidence="2">Uncharacterized protein</fullName>
    </submittedName>
</protein>
<proteinExistence type="predicted"/>
<comment type="caution">
    <text evidence="2">The sequence shown here is derived from an EMBL/GenBank/DDBJ whole genome shotgun (WGS) entry which is preliminary data.</text>
</comment>
<keyword evidence="1" id="KW-1133">Transmembrane helix</keyword>
<evidence type="ECO:0000313" key="2">
    <source>
        <dbReference type="EMBL" id="OMJ13985.1"/>
    </source>
</evidence>
<dbReference type="AlphaFoldDB" id="A0A1R1XH70"/>
<reference evidence="3" key="1">
    <citation type="submission" date="2017-01" db="EMBL/GenBank/DDBJ databases">
        <authorList>
            <person name="Wang Y."/>
            <person name="White M."/>
            <person name="Kvist S."/>
            <person name="Moncalvo J.-M."/>
        </authorList>
    </citation>
    <scope>NUCLEOTIDE SEQUENCE [LARGE SCALE GENOMIC DNA]</scope>
    <source>
        <strain evidence="3">ID-206-W2</strain>
    </source>
</reference>
<dbReference type="EMBL" id="LSSM01004832">
    <property type="protein sequence ID" value="OMJ13985.1"/>
    <property type="molecule type" value="Genomic_DNA"/>
</dbReference>
<feature type="transmembrane region" description="Helical" evidence="1">
    <location>
        <begin position="88"/>
        <end position="107"/>
    </location>
</feature>
<gene>
    <name evidence="2" type="ORF">AYI69_g8775</name>
</gene>
<feature type="transmembrane region" description="Helical" evidence="1">
    <location>
        <begin position="21"/>
        <end position="46"/>
    </location>
</feature>